<dbReference type="InterPro" id="IPR000629">
    <property type="entry name" value="RNA-helicase_DEAD-box_CS"/>
</dbReference>
<dbReference type="InterPro" id="IPR027417">
    <property type="entry name" value="P-loop_NTPase"/>
</dbReference>
<dbReference type="GO" id="GO:0003724">
    <property type="term" value="F:RNA helicase activity"/>
    <property type="evidence" value="ECO:0007669"/>
    <property type="project" value="UniProtKB-EC"/>
</dbReference>
<accession>A0ABD2M6I8</accession>
<evidence type="ECO:0000256" key="11">
    <source>
        <dbReference type="RuleBase" id="RU000492"/>
    </source>
</evidence>
<dbReference type="InterPro" id="IPR044765">
    <property type="entry name" value="DDX47/Rrp3_DEADc"/>
</dbReference>
<keyword evidence="3 11" id="KW-0547">Nucleotide-binding</keyword>
<keyword evidence="17" id="KW-1185">Reference proteome</keyword>
<dbReference type="GO" id="GO:0005524">
    <property type="term" value="F:ATP binding"/>
    <property type="evidence" value="ECO:0007669"/>
    <property type="project" value="UniProtKB-KW"/>
</dbReference>
<reference evidence="16 17" key="1">
    <citation type="submission" date="2024-10" db="EMBL/GenBank/DDBJ databases">
        <authorList>
            <person name="Kim D."/>
        </authorList>
    </citation>
    <scope>NUCLEOTIDE SEQUENCE [LARGE SCALE GENOMIC DNA]</scope>
    <source>
        <strain evidence="16">BH-2024</strain>
    </source>
</reference>
<dbReference type="SUPFAM" id="SSF52540">
    <property type="entry name" value="P-loop containing nucleoside triphosphate hydrolases"/>
    <property type="match status" value="1"/>
</dbReference>
<dbReference type="PANTHER" id="PTHR47959:SF20">
    <property type="entry name" value="RNA HELICASE"/>
    <property type="match status" value="1"/>
</dbReference>
<dbReference type="SMART" id="SM00490">
    <property type="entry name" value="HELICc"/>
    <property type="match status" value="1"/>
</dbReference>
<evidence type="ECO:0000256" key="5">
    <source>
        <dbReference type="ARBA" id="ARBA00022806"/>
    </source>
</evidence>
<dbReference type="InterPro" id="IPR014014">
    <property type="entry name" value="RNA_helicase_DEAD_Q_motif"/>
</dbReference>
<feature type="domain" description="Helicase ATP-binding" evidence="13">
    <location>
        <begin position="122"/>
        <end position="293"/>
    </location>
</feature>
<dbReference type="PROSITE" id="PS51192">
    <property type="entry name" value="HELICASE_ATP_BIND_1"/>
    <property type="match status" value="1"/>
</dbReference>
<dbReference type="CDD" id="cd18787">
    <property type="entry name" value="SF2_C_DEAD"/>
    <property type="match status" value="1"/>
</dbReference>
<dbReference type="InterPro" id="IPR001650">
    <property type="entry name" value="Helicase_C-like"/>
</dbReference>
<comment type="similarity">
    <text evidence="9">Belongs to the DEAD box helicase family. DDX47/RRP3 subfamily.</text>
</comment>
<dbReference type="PROSITE" id="PS51194">
    <property type="entry name" value="HELICASE_CTER"/>
    <property type="match status" value="1"/>
</dbReference>
<dbReference type="GO" id="GO:0005634">
    <property type="term" value="C:nucleus"/>
    <property type="evidence" value="ECO:0007669"/>
    <property type="project" value="UniProtKB-SubCell"/>
</dbReference>
<dbReference type="InterPro" id="IPR011545">
    <property type="entry name" value="DEAD/DEAH_box_helicase_dom"/>
</dbReference>
<dbReference type="Pfam" id="PF00271">
    <property type="entry name" value="Helicase_C"/>
    <property type="match status" value="1"/>
</dbReference>
<evidence type="ECO:0000256" key="4">
    <source>
        <dbReference type="ARBA" id="ARBA00022801"/>
    </source>
</evidence>
<evidence type="ECO:0000256" key="10">
    <source>
        <dbReference type="PROSITE-ProRule" id="PRU00552"/>
    </source>
</evidence>
<dbReference type="Gene3D" id="3.40.50.300">
    <property type="entry name" value="P-loop containing nucleotide triphosphate hydrolases"/>
    <property type="match status" value="2"/>
</dbReference>
<evidence type="ECO:0000259" key="15">
    <source>
        <dbReference type="PROSITE" id="PS51195"/>
    </source>
</evidence>
<keyword evidence="4 11" id="KW-0378">Hydrolase</keyword>
<dbReference type="CDD" id="cd17954">
    <property type="entry name" value="DEADc_DDX47"/>
    <property type="match status" value="1"/>
</dbReference>
<comment type="subcellular location">
    <subcellularLocation>
        <location evidence="1">Nucleus</location>
    </subcellularLocation>
</comment>
<comment type="caution">
    <text evidence="16">The sequence shown here is derived from an EMBL/GenBank/DDBJ whole genome shotgun (WGS) entry which is preliminary data.</text>
</comment>
<keyword evidence="7" id="KW-0694">RNA-binding</keyword>
<keyword evidence="5 11" id="KW-0347">Helicase</keyword>
<dbReference type="Proteomes" id="UP001620626">
    <property type="component" value="Unassembled WGS sequence"/>
</dbReference>
<proteinExistence type="inferred from homology"/>
<evidence type="ECO:0000256" key="8">
    <source>
        <dbReference type="ARBA" id="ARBA00023242"/>
    </source>
</evidence>
<feature type="short sequence motif" description="Q motif" evidence="10">
    <location>
        <begin position="91"/>
        <end position="119"/>
    </location>
</feature>
<dbReference type="PROSITE" id="PS00039">
    <property type="entry name" value="DEAD_ATP_HELICASE"/>
    <property type="match status" value="1"/>
</dbReference>
<evidence type="ECO:0000313" key="17">
    <source>
        <dbReference type="Proteomes" id="UP001620626"/>
    </source>
</evidence>
<feature type="region of interest" description="Disordered" evidence="12">
    <location>
        <begin position="492"/>
        <end position="522"/>
    </location>
</feature>
<keyword evidence="8" id="KW-0539">Nucleus</keyword>
<name>A0ABD2M6I8_9BILA</name>
<organism evidence="16 17">
    <name type="scientific">Heterodera trifolii</name>
    <dbReference type="NCBI Taxonomy" id="157864"/>
    <lineage>
        <taxon>Eukaryota</taxon>
        <taxon>Metazoa</taxon>
        <taxon>Ecdysozoa</taxon>
        <taxon>Nematoda</taxon>
        <taxon>Chromadorea</taxon>
        <taxon>Rhabditida</taxon>
        <taxon>Tylenchina</taxon>
        <taxon>Tylenchomorpha</taxon>
        <taxon>Tylenchoidea</taxon>
        <taxon>Heteroderidae</taxon>
        <taxon>Heteroderinae</taxon>
        <taxon>Heterodera</taxon>
    </lineage>
</organism>
<feature type="domain" description="Helicase C-terminal" evidence="14">
    <location>
        <begin position="316"/>
        <end position="464"/>
    </location>
</feature>
<dbReference type="EC" id="3.6.4.13" evidence="2"/>
<evidence type="ECO:0000256" key="2">
    <source>
        <dbReference type="ARBA" id="ARBA00012552"/>
    </source>
</evidence>
<gene>
    <name evidence="16" type="ORF">niasHT_005076</name>
</gene>
<dbReference type="GO" id="GO:0043186">
    <property type="term" value="C:P granule"/>
    <property type="evidence" value="ECO:0007669"/>
    <property type="project" value="UniProtKB-ARBA"/>
</dbReference>
<evidence type="ECO:0000256" key="1">
    <source>
        <dbReference type="ARBA" id="ARBA00004123"/>
    </source>
</evidence>
<dbReference type="PANTHER" id="PTHR47959">
    <property type="entry name" value="ATP-DEPENDENT RNA HELICASE RHLE-RELATED"/>
    <property type="match status" value="1"/>
</dbReference>
<evidence type="ECO:0000256" key="3">
    <source>
        <dbReference type="ARBA" id="ARBA00022741"/>
    </source>
</evidence>
<dbReference type="GO" id="GO:0016787">
    <property type="term" value="F:hydrolase activity"/>
    <property type="evidence" value="ECO:0007669"/>
    <property type="project" value="UniProtKB-KW"/>
</dbReference>
<sequence>MGSNGNPEEDLINLTDKLKKKLAKHGEDEEEEDETKLKRRKSKKGIFDRTIQKESKRKMKINDQESICDEIVAQESCENTAKQQNQTQQNTTFEELGVNDELCNACESLGWTKPMPIQQKVIPLALKGRDIIGLAETGSGKTGAFALPILQALMDSPQHLFALILAPTRELAFQISEQFEALGATIGLNVCTIVGGIDMTSQTLSLAKRPHIIVATPGRLVDHLENTKGFDLRTVKFLVLDEADRILNMDFEVELDKILKVLPKARKTYLFSATMTQKVSKLERAHLKKPERIELSTKYQTVSTLIQNMLFIPFKYKEAYLVYLLNEKAGNTAIVFVSTCASAVKLSLLLRHLGFGAISLHGQMSQPKRLGALNKFKKKDRPILVCTDVASRGLDIPNVDMVINYDVPQSSKDYVHRVGRTARAGKSGIALTIVTQYDVEVYQKVENSIGKRLDVFEITHEDVMQLVERVSEAGRIAANRYKEMFERKGYKRGIGDEGDELEPARKHQKATVKTDRRRRKDN</sequence>
<keyword evidence="6 11" id="KW-0067">ATP-binding</keyword>
<dbReference type="GO" id="GO:0003723">
    <property type="term" value="F:RNA binding"/>
    <property type="evidence" value="ECO:0007669"/>
    <property type="project" value="UniProtKB-KW"/>
</dbReference>
<dbReference type="InterPro" id="IPR014001">
    <property type="entry name" value="Helicase_ATP-bd"/>
</dbReference>
<dbReference type="SMART" id="SM00487">
    <property type="entry name" value="DEXDc"/>
    <property type="match status" value="1"/>
</dbReference>
<feature type="domain" description="DEAD-box RNA helicase Q" evidence="15">
    <location>
        <begin position="91"/>
        <end position="119"/>
    </location>
</feature>
<evidence type="ECO:0000313" key="16">
    <source>
        <dbReference type="EMBL" id="KAL3123143.1"/>
    </source>
</evidence>
<feature type="region of interest" description="Disordered" evidence="12">
    <location>
        <begin position="19"/>
        <end position="47"/>
    </location>
</feature>
<dbReference type="EMBL" id="JBICBT010000111">
    <property type="protein sequence ID" value="KAL3123143.1"/>
    <property type="molecule type" value="Genomic_DNA"/>
</dbReference>
<evidence type="ECO:0000259" key="13">
    <source>
        <dbReference type="PROSITE" id="PS51192"/>
    </source>
</evidence>
<feature type="compositionally biased region" description="Basic residues" evidence="12">
    <location>
        <begin position="506"/>
        <end position="522"/>
    </location>
</feature>
<evidence type="ECO:0000256" key="9">
    <source>
        <dbReference type="ARBA" id="ARBA00024350"/>
    </source>
</evidence>
<dbReference type="AlphaFoldDB" id="A0ABD2M6I8"/>
<dbReference type="PROSITE" id="PS51195">
    <property type="entry name" value="Q_MOTIF"/>
    <property type="match status" value="1"/>
</dbReference>
<evidence type="ECO:0000256" key="7">
    <source>
        <dbReference type="ARBA" id="ARBA00022884"/>
    </source>
</evidence>
<dbReference type="Pfam" id="PF00270">
    <property type="entry name" value="DEAD"/>
    <property type="match status" value="1"/>
</dbReference>
<protein>
    <recommendedName>
        <fullName evidence="2">RNA helicase</fullName>
        <ecNumber evidence="2">3.6.4.13</ecNumber>
    </recommendedName>
</protein>
<evidence type="ECO:0000256" key="6">
    <source>
        <dbReference type="ARBA" id="ARBA00022840"/>
    </source>
</evidence>
<dbReference type="InterPro" id="IPR050079">
    <property type="entry name" value="DEAD_box_RNA_helicase"/>
</dbReference>
<evidence type="ECO:0000256" key="12">
    <source>
        <dbReference type="SAM" id="MobiDB-lite"/>
    </source>
</evidence>
<evidence type="ECO:0000259" key="14">
    <source>
        <dbReference type="PROSITE" id="PS51194"/>
    </source>
</evidence>